<dbReference type="SUPFAM" id="SSF50978">
    <property type="entry name" value="WD40 repeat-like"/>
    <property type="match status" value="1"/>
</dbReference>
<dbReference type="OMA" id="QWMESKQ"/>
<evidence type="ECO:0000256" key="7">
    <source>
        <dbReference type="SAM" id="MobiDB-lite"/>
    </source>
</evidence>
<evidence type="ECO:0000256" key="6">
    <source>
        <dbReference type="PROSITE-ProRule" id="PRU00221"/>
    </source>
</evidence>
<feature type="repeat" description="WD" evidence="6">
    <location>
        <begin position="127"/>
        <end position="168"/>
    </location>
</feature>
<evidence type="ECO:0000256" key="3">
    <source>
        <dbReference type="ARBA" id="ARBA00022737"/>
    </source>
</evidence>
<organism evidence="8 9">
    <name type="scientific">Chara braunii</name>
    <name type="common">Braun's stonewort</name>
    <dbReference type="NCBI Taxonomy" id="69332"/>
    <lineage>
        <taxon>Eukaryota</taxon>
        <taxon>Viridiplantae</taxon>
        <taxon>Streptophyta</taxon>
        <taxon>Charophyceae</taxon>
        <taxon>Charales</taxon>
        <taxon>Characeae</taxon>
        <taxon>Chara</taxon>
    </lineage>
</organism>
<feature type="repeat" description="WD" evidence="6">
    <location>
        <begin position="385"/>
        <end position="427"/>
    </location>
</feature>
<feature type="compositionally biased region" description="Basic and acidic residues" evidence="7">
    <location>
        <begin position="602"/>
        <end position="625"/>
    </location>
</feature>
<dbReference type="InterPro" id="IPR051865">
    <property type="entry name" value="WD-repeat_CDT2_adapter"/>
</dbReference>
<feature type="repeat" description="WD" evidence="6">
    <location>
        <begin position="169"/>
        <end position="211"/>
    </location>
</feature>
<accession>A0A388LAS4</accession>
<comment type="caution">
    <text evidence="8">The sequence shown here is derived from an EMBL/GenBank/DDBJ whole genome shotgun (WGS) entry which is preliminary data.</text>
</comment>
<dbReference type="Gramene" id="GBG79386">
    <property type="protein sequence ID" value="GBG79386"/>
    <property type="gene ID" value="CBR_g29535"/>
</dbReference>
<dbReference type="Gene3D" id="2.130.10.10">
    <property type="entry name" value="YVTN repeat-like/Quinoprotein amine dehydrogenase"/>
    <property type="match status" value="2"/>
</dbReference>
<dbReference type="InterPro" id="IPR019775">
    <property type="entry name" value="WD40_repeat_CS"/>
</dbReference>
<dbReference type="EMBL" id="BFEA01000318">
    <property type="protein sequence ID" value="GBG79386.1"/>
    <property type="molecule type" value="Genomic_DNA"/>
</dbReference>
<dbReference type="PROSITE" id="PS00678">
    <property type="entry name" value="WD_REPEATS_1"/>
    <property type="match status" value="1"/>
</dbReference>
<dbReference type="InterPro" id="IPR020472">
    <property type="entry name" value="WD40_PAC1"/>
</dbReference>
<feature type="region of interest" description="Disordered" evidence="7">
    <location>
        <begin position="590"/>
        <end position="625"/>
    </location>
</feature>
<dbReference type="PRINTS" id="PR00320">
    <property type="entry name" value="GPROTEINBRPT"/>
</dbReference>
<comment type="similarity">
    <text evidence="5">Belongs to the WD repeat cdt2 family.</text>
</comment>
<keyword evidence="2 6" id="KW-0853">WD repeat</keyword>
<dbReference type="PROSITE" id="PS50082">
    <property type="entry name" value="WD_REPEATS_2"/>
    <property type="match status" value="4"/>
</dbReference>
<keyword evidence="4" id="KW-0833">Ubl conjugation pathway</keyword>
<sequence length="724" mass="78350">MSGGPSSNSHGCSGVDCPPPIQTSSYHHSLHRRIAEREIRRSRVPNRPFINQFTSSTGGCRGYGVIEVAPAGSNTPPFGLAFSKVKQGGALLAVADEEGFVSIHDTRRRFPFVNETRGKDDVKVAQWIAHNNAIFDVAWTRADTVLLTASGDQSVRMWDVETRKETAVMKGHTGSVKSLSVSPTQQDCFASGSRDGSVMLWDVRCGEAYSINNQESFFRPFEVIVDAHLSSKTRKHRRRKGSVQGDPKQSVTAVLYLYDENLLATAGASDGVVKFWDVRNTKHPVMQTPHSEGSSYNGRVHGIASLAQDHTGGRIIASCHNSNIYLYSVIHADKGPVKCYNGHVVSTFYVKATFSPDGTHILSGSSDKNAYVWQVDRPEDGPYVLEGHEGEVTGVDWCPTDFCKIATCADDCTVRVWSIQRTSRGDANHRSPNMLRRRVYASSMASVWDPQSRSNEPSRPSVKRHLDATLMAETSGCNAANDPSIKEGNGPRGSIGGSAALPEERVAYVPLTFSGKPCQREGDDNVDGDLGVVLNVVPEIVQQECSIAHKLMSTEARPVAVERVASGNLMAEASTEDCGEVEQADLDAARRLSSDAAGQSGKADEMNGRERKRLREGDDGDCTDRIAVDRSPCATNVAGEAQRGAAMGEVVNDALNPAAPVEDSTGAITPCKPESTLKVRFQVCPDPCRADSPAALKSPLTALSPVMSASKRRRTILDYFGHTD</sequence>
<dbReference type="PROSITE" id="PS50294">
    <property type="entry name" value="WD_REPEATS_REGION"/>
    <property type="match status" value="3"/>
</dbReference>
<dbReference type="PANTHER" id="PTHR22852:SF0">
    <property type="entry name" value="DENTICLELESS PROTEIN HOMOLOG"/>
    <property type="match status" value="1"/>
</dbReference>
<evidence type="ECO:0000256" key="1">
    <source>
        <dbReference type="ARBA" id="ARBA00004906"/>
    </source>
</evidence>
<dbReference type="InterPro" id="IPR036322">
    <property type="entry name" value="WD40_repeat_dom_sf"/>
</dbReference>
<evidence type="ECO:0000313" key="9">
    <source>
        <dbReference type="Proteomes" id="UP000265515"/>
    </source>
</evidence>
<dbReference type="GO" id="GO:0043161">
    <property type="term" value="P:proteasome-mediated ubiquitin-dependent protein catabolic process"/>
    <property type="evidence" value="ECO:0007669"/>
    <property type="project" value="TreeGrafter"/>
</dbReference>
<dbReference type="InterPro" id="IPR015943">
    <property type="entry name" value="WD40/YVTN_repeat-like_dom_sf"/>
</dbReference>
<dbReference type="GO" id="GO:0005634">
    <property type="term" value="C:nucleus"/>
    <property type="evidence" value="ECO:0007669"/>
    <property type="project" value="TreeGrafter"/>
</dbReference>
<reference evidence="8 9" key="1">
    <citation type="journal article" date="2018" name="Cell">
        <title>The Chara Genome: Secondary Complexity and Implications for Plant Terrestrialization.</title>
        <authorList>
            <person name="Nishiyama T."/>
            <person name="Sakayama H."/>
            <person name="Vries J.D."/>
            <person name="Buschmann H."/>
            <person name="Saint-Marcoux D."/>
            <person name="Ullrich K.K."/>
            <person name="Haas F.B."/>
            <person name="Vanderstraeten L."/>
            <person name="Becker D."/>
            <person name="Lang D."/>
            <person name="Vosolsobe S."/>
            <person name="Rombauts S."/>
            <person name="Wilhelmsson P.K.I."/>
            <person name="Janitza P."/>
            <person name="Kern R."/>
            <person name="Heyl A."/>
            <person name="Rumpler F."/>
            <person name="Villalobos L.I.A.C."/>
            <person name="Clay J.M."/>
            <person name="Skokan R."/>
            <person name="Toyoda A."/>
            <person name="Suzuki Y."/>
            <person name="Kagoshima H."/>
            <person name="Schijlen E."/>
            <person name="Tajeshwar N."/>
            <person name="Catarino B."/>
            <person name="Hetherington A.J."/>
            <person name="Saltykova A."/>
            <person name="Bonnot C."/>
            <person name="Breuninger H."/>
            <person name="Symeonidi A."/>
            <person name="Radhakrishnan G.V."/>
            <person name="Van Nieuwerburgh F."/>
            <person name="Deforce D."/>
            <person name="Chang C."/>
            <person name="Karol K.G."/>
            <person name="Hedrich R."/>
            <person name="Ulvskov P."/>
            <person name="Glockner G."/>
            <person name="Delwiche C.F."/>
            <person name="Petrasek J."/>
            <person name="Van de Peer Y."/>
            <person name="Friml J."/>
            <person name="Beilby M."/>
            <person name="Dolan L."/>
            <person name="Kohara Y."/>
            <person name="Sugano S."/>
            <person name="Fujiyama A."/>
            <person name="Delaux P.-M."/>
            <person name="Quint M."/>
            <person name="TheiBen G."/>
            <person name="Hagemann M."/>
            <person name="Harholt J."/>
            <person name="Dunand C."/>
            <person name="Zachgo S."/>
            <person name="Langdale J."/>
            <person name="Maumus F."/>
            <person name="Straeten D.V.D."/>
            <person name="Gould S.B."/>
            <person name="Rensing S.A."/>
        </authorList>
    </citation>
    <scope>NUCLEOTIDE SEQUENCE [LARGE SCALE GENOMIC DNA]</scope>
    <source>
        <strain evidence="8 9">S276</strain>
    </source>
</reference>
<feature type="repeat" description="WD" evidence="6">
    <location>
        <begin position="354"/>
        <end position="376"/>
    </location>
</feature>
<dbReference type="InterPro" id="IPR001680">
    <property type="entry name" value="WD40_rpt"/>
</dbReference>
<evidence type="ECO:0000256" key="4">
    <source>
        <dbReference type="ARBA" id="ARBA00022786"/>
    </source>
</evidence>
<dbReference type="PANTHER" id="PTHR22852">
    <property type="entry name" value="LETHAL 2 DENTICLELESS PROTEIN RETINOIC ACID-REGULATED NUCLEAR MATRIX-ASSOCIATED PROTEIN"/>
    <property type="match status" value="1"/>
</dbReference>
<gene>
    <name evidence="8" type="ORF">CBR_g29535</name>
</gene>
<evidence type="ECO:0000256" key="2">
    <source>
        <dbReference type="ARBA" id="ARBA00022574"/>
    </source>
</evidence>
<evidence type="ECO:0000313" key="8">
    <source>
        <dbReference type="EMBL" id="GBG79386.1"/>
    </source>
</evidence>
<comment type="pathway">
    <text evidence="1">Protein modification; protein ubiquitination.</text>
</comment>
<dbReference type="Proteomes" id="UP000265515">
    <property type="component" value="Unassembled WGS sequence"/>
</dbReference>
<dbReference type="AlphaFoldDB" id="A0A388LAS4"/>
<keyword evidence="3" id="KW-0677">Repeat</keyword>
<proteinExistence type="inferred from homology"/>
<dbReference type="STRING" id="69332.A0A388LAS4"/>
<evidence type="ECO:0000256" key="5">
    <source>
        <dbReference type="ARBA" id="ARBA00038344"/>
    </source>
</evidence>
<name>A0A388LAS4_CHABU</name>
<protein>
    <submittedName>
        <fullName evidence="8">Uncharacterized protein</fullName>
    </submittedName>
</protein>
<dbReference type="OrthoDB" id="2096344at2759"/>
<keyword evidence="9" id="KW-1185">Reference proteome</keyword>
<dbReference type="CDD" id="cd00200">
    <property type="entry name" value="WD40"/>
    <property type="match status" value="1"/>
</dbReference>
<dbReference type="SMART" id="SM00320">
    <property type="entry name" value="WD40"/>
    <property type="match status" value="6"/>
</dbReference>
<dbReference type="GO" id="GO:0030674">
    <property type="term" value="F:protein-macromolecule adaptor activity"/>
    <property type="evidence" value="ECO:0007669"/>
    <property type="project" value="TreeGrafter"/>
</dbReference>
<dbReference type="Pfam" id="PF00400">
    <property type="entry name" value="WD40"/>
    <property type="match status" value="5"/>
</dbReference>